<dbReference type="PROSITE" id="PS00972">
    <property type="entry name" value="USP_1"/>
    <property type="match status" value="1"/>
</dbReference>
<dbReference type="Pfam" id="PF00443">
    <property type="entry name" value="UCH"/>
    <property type="match status" value="1"/>
</dbReference>
<name>A0A1B6DV28_9HEMI</name>
<dbReference type="InterPro" id="IPR001394">
    <property type="entry name" value="Peptidase_C19_UCH"/>
</dbReference>
<dbReference type="InterPro" id="IPR038765">
    <property type="entry name" value="Papain-like_cys_pep_sf"/>
</dbReference>
<keyword evidence="4 12" id="KW-0479">Metal-binding</keyword>
<dbReference type="InterPro" id="IPR013083">
    <property type="entry name" value="Znf_RING/FYVE/PHD"/>
</dbReference>
<sequence>MCALKHSLVLEKMNCLCTLIKLEATHIYTYLGKKIDITPTQKDGPEKKITRLAIGVEGGFEPDDGKKYEFKESYSIVLMPTLATYSLDDPEVADKLSAVKAILEADCSTKLAELEALAGTWDGEKRIVTKHADNLKQLNNGVKIPSSGWQCSMCDLTSNLWLNLTDGAVLCGRKFFDGTGGNDHAVQHFSRTGYPLAVKLGTITQEGKADVFSYDEDDMVEDPNLVQHLAHFGINISAMRKTDKSMIELELEGNQKLGEWATMQEATGPIFGPGYTGMRNLGNSCYMNSVMQVIFSIEDFEKKYFENFTETFLRNTSTNPVQDFEIQMTKLGTGLLSGKYSKPLPEGSKEPRGISPNMFKNMISKGHPEFSTKHQQDAQEFFLHFLTTLQRNCRNSTDPSECFKFKVEDRFECGASHKVNYTYRTEYCLPLPIPLDSAINKDEVQAYKNHVKELESSGLKPDPNIIVRPIIKLQSCLEAFAKEDIIEQFFSSAINAKTTAKKTTLLSTFPDYLMLHLKKFMLKEDWTPMKLDVAVDMPDILDIRHLKGHGLQDWETPLPELEGKPDFYLDDAIIQPLVDMGFPLEAAKKAAFFTSNEGLDKATEWVMQHVGDSDFADTFVVPGTNSDKNFVPNEESLSMIMGMGFTKTQATKALKETNNEVDRAVDWIFSHPEASSSTEEESQPEFRDGSGVYRLVGFISHMGTSTMVGHYVCHILREGHWVIYNDENVSLCSNPPRLLGYLYLYKRVE</sequence>
<dbReference type="Gene3D" id="1.10.8.10">
    <property type="entry name" value="DNA helicase RuvA subunit, C-terminal domain"/>
    <property type="match status" value="2"/>
</dbReference>
<dbReference type="EMBL" id="GEDC01007776">
    <property type="protein sequence ID" value="JAS29522.1"/>
    <property type="molecule type" value="Transcribed_RNA"/>
</dbReference>
<dbReference type="GO" id="GO:0016579">
    <property type="term" value="P:protein deubiquitination"/>
    <property type="evidence" value="ECO:0007669"/>
    <property type="project" value="InterPro"/>
</dbReference>
<dbReference type="GO" id="GO:0004843">
    <property type="term" value="F:cysteine-type deubiquitinase activity"/>
    <property type="evidence" value="ECO:0007669"/>
    <property type="project" value="UniProtKB-UniRule"/>
</dbReference>
<evidence type="ECO:0000256" key="9">
    <source>
        <dbReference type="ARBA" id="ARBA00022807"/>
    </source>
</evidence>
<evidence type="ECO:0000256" key="5">
    <source>
        <dbReference type="ARBA" id="ARBA00022737"/>
    </source>
</evidence>
<dbReference type="SUPFAM" id="SSF54001">
    <property type="entry name" value="Cysteine proteinases"/>
    <property type="match status" value="1"/>
</dbReference>
<proteinExistence type="inferred from homology"/>
<evidence type="ECO:0000259" key="17">
    <source>
        <dbReference type="PROSITE" id="PS50271"/>
    </source>
</evidence>
<evidence type="ECO:0000256" key="11">
    <source>
        <dbReference type="PIRSR" id="PIRSR016308-1"/>
    </source>
</evidence>
<dbReference type="PROSITE" id="PS50235">
    <property type="entry name" value="USP_3"/>
    <property type="match status" value="1"/>
</dbReference>
<accession>A0A1B6DV28</accession>
<keyword evidence="10 12" id="KW-0862">Zinc</keyword>
<dbReference type="PANTHER" id="PTHR21646">
    <property type="entry name" value="UBIQUITIN CARBOXYL-TERMINAL HYDROLASE"/>
    <property type="match status" value="1"/>
</dbReference>
<evidence type="ECO:0000259" key="16">
    <source>
        <dbReference type="PROSITE" id="PS50235"/>
    </source>
</evidence>
<evidence type="ECO:0000256" key="1">
    <source>
        <dbReference type="ARBA" id="ARBA00000707"/>
    </source>
</evidence>
<dbReference type="CDD" id="cd14294">
    <property type="entry name" value="UBA1_UBP5_like"/>
    <property type="match status" value="1"/>
</dbReference>
<dbReference type="InterPro" id="IPR009060">
    <property type="entry name" value="UBA-like_sf"/>
</dbReference>
<evidence type="ECO:0000256" key="8">
    <source>
        <dbReference type="ARBA" id="ARBA00022801"/>
    </source>
</evidence>
<dbReference type="SUPFAM" id="SSF57850">
    <property type="entry name" value="RING/U-box"/>
    <property type="match status" value="1"/>
</dbReference>
<protein>
    <recommendedName>
        <fullName evidence="14">Ubiquitin carboxyl-terminal hydrolase</fullName>
        <ecNumber evidence="14">3.4.19.12</ecNumber>
    </recommendedName>
</protein>
<dbReference type="Pfam" id="PF02148">
    <property type="entry name" value="zf-UBP"/>
    <property type="match status" value="1"/>
</dbReference>
<dbReference type="PROSITE" id="PS50030">
    <property type="entry name" value="UBA"/>
    <property type="match status" value="2"/>
</dbReference>
<dbReference type="InterPro" id="IPR001607">
    <property type="entry name" value="Znf_UBP"/>
</dbReference>
<feature type="binding site" evidence="12">
    <location>
        <position position="184"/>
    </location>
    <ligand>
        <name>Zn(2+)</name>
        <dbReference type="ChEBI" id="CHEBI:29105"/>
    </ligand>
</feature>
<feature type="active site" description="Proton acceptor" evidence="11">
    <location>
        <position position="710"/>
    </location>
</feature>
<evidence type="ECO:0000256" key="6">
    <source>
        <dbReference type="ARBA" id="ARBA00022771"/>
    </source>
</evidence>
<evidence type="ECO:0000256" key="10">
    <source>
        <dbReference type="ARBA" id="ARBA00022833"/>
    </source>
</evidence>
<dbReference type="Gene3D" id="3.90.70.10">
    <property type="entry name" value="Cysteine proteinases"/>
    <property type="match status" value="1"/>
</dbReference>
<dbReference type="GO" id="GO:0006508">
    <property type="term" value="P:proteolysis"/>
    <property type="evidence" value="ECO:0007669"/>
    <property type="project" value="UniProtKB-KW"/>
</dbReference>
<feature type="binding site" evidence="12">
    <location>
        <position position="151"/>
    </location>
    <ligand>
        <name>Zn(2+)</name>
        <dbReference type="ChEBI" id="CHEBI:29105"/>
    </ligand>
</feature>
<keyword evidence="7 14" id="KW-0833">Ubl conjugation pathway</keyword>
<dbReference type="SUPFAM" id="SSF46934">
    <property type="entry name" value="UBA-like"/>
    <property type="match status" value="1"/>
</dbReference>
<dbReference type="EC" id="3.4.19.12" evidence="14"/>
<evidence type="ECO:0000256" key="4">
    <source>
        <dbReference type="ARBA" id="ARBA00022723"/>
    </source>
</evidence>
<dbReference type="PANTHER" id="PTHR21646:SF10">
    <property type="entry name" value="UBIQUITIN CARBOXYL-TERMINAL HYDROLASE 14"/>
    <property type="match status" value="1"/>
</dbReference>
<dbReference type="PROSITE" id="PS50271">
    <property type="entry name" value="ZF_UBP"/>
    <property type="match status" value="1"/>
</dbReference>
<evidence type="ECO:0000256" key="14">
    <source>
        <dbReference type="RuleBase" id="RU366025"/>
    </source>
</evidence>
<dbReference type="InterPro" id="IPR018200">
    <property type="entry name" value="USP_CS"/>
</dbReference>
<feature type="active site" description="Nucleophile" evidence="11">
    <location>
        <position position="285"/>
    </location>
</feature>
<feature type="domain" description="UBA" evidence="15">
    <location>
        <begin position="568"/>
        <end position="609"/>
    </location>
</feature>
<keyword evidence="9 14" id="KW-0788">Thiol protease</keyword>
<dbReference type="SMART" id="SM00290">
    <property type="entry name" value="ZnF_UBP"/>
    <property type="match status" value="1"/>
</dbReference>
<dbReference type="PROSITE" id="PS00973">
    <property type="entry name" value="USP_2"/>
    <property type="match status" value="1"/>
</dbReference>
<dbReference type="InterPro" id="IPR028889">
    <property type="entry name" value="USP"/>
</dbReference>
<dbReference type="Gene3D" id="3.30.40.10">
    <property type="entry name" value="Zinc/RING finger domain, C3HC4 (zinc finger)"/>
    <property type="match status" value="1"/>
</dbReference>
<evidence type="ECO:0000256" key="12">
    <source>
        <dbReference type="PIRSR" id="PIRSR016308-3"/>
    </source>
</evidence>
<evidence type="ECO:0000256" key="13">
    <source>
        <dbReference type="PROSITE-ProRule" id="PRU00502"/>
    </source>
</evidence>
<feature type="binding site" evidence="12">
    <location>
        <position position="171"/>
    </location>
    <ligand>
        <name>Zn(2+)</name>
        <dbReference type="ChEBI" id="CHEBI:29105"/>
    </ligand>
</feature>
<keyword evidence="3 14" id="KW-0645">Protease</keyword>
<comment type="catalytic activity">
    <reaction evidence="1 14">
        <text>Thiol-dependent hydrolysis of ester, thioester, amide, peptide and isopeptide bonds formed by the C-terminal Gly of ubiquitin (a 76-residue protein attached to proteins as an intracellular targeting signal).</text>
        <dbReference type="EC" id="3.4.19.12"/>
    </reaction>
</comment>
<keyword evidence="5" id="KW-0677">Repeat</keyword>
<reference evidence="18" key="1">
    <citation type="submission" date="2015-12" db="EMBL/GenBank/DDBJ databases">
        <title>De novo transcriptome assembly of four potential Pierce s Disease insect vectors from Arizona vineyards.</title>
        <authorList>
            <person name="Tassone E.E."/>
        </authorList>
    </citation>
    <scope>NUCLEOTIDE SEQUENCE</scope>
</reference>
<dbReference type="SMART" id="SM00165">
    <property type="entry name" value="UBA"/>
    <property type="match status" value="2"/>
</dbReference>
<keyword evidence="8 14" id="KW-0378">Hydrolase</keyword>
<feature type="domain" description="UBA" evidence="15">
    <location>
        <begin position="631"/>
        <end position="671"/>
    </location>
</feature>
<evidence type="ECO:0000313" key="18">
    <source>
        <dbReference type="EMBL" id="JAS29522.1"/>
    </source>
</evidence>
<dbReference type="PIRSF" id="PIRSF016308">
    <property type="entry name" value="UBP"/>
    <property type="match status" value="1"/>
</dbReference>
<evidence type="ECO:0000259" key="15">
    <source>
        <dbReference type="PROSITE" id="PS50030"/>
    </source>
</evidence>
<dbReference type="InterPro" id="IPR016652">
    <property type="entry name" value="Ubiquitinyl_hydrolase"/>
</dbReference>
<dbReference type="FunFam" id="1.10.8.10:FF:000086">
    <property type="entry name" value="Ubiquitin carboxyl-terminal hydrolase"/>
    <property type="match status" value="1"/>
</dbReference>
<dbReference type="InterPro" id="IPR015940">
    <property type="entry name" value="UBA"/>
</dbReference>
<keyword evidence="6 13" id="KW-0863">Zinc-finger</keyword>
<feature type="domain" description="USP" evidence="16">
    <location>
        <begin position="276"/>
        <end position="748"/>
    </location>
</feature>
<dbReference type="Pfam" id="PF00627">
    <property type="entry name" value="UBA"/>
    <property type="match status" value="2"/>
</dbReference>
<dbReference type="GO" id="GO:0008270">
    <property type="term" value="F:zinc ion binding"/>
    <property type="evidence" value="ECO:0007669"/>
    <property type="project" value="UniProtKB-KW"/>
</dbReference>
<evidence type="ECO:0000256" key="3">
    <source>
        <dbReference type="ARBA" id="ARBA00022670"/>
    </source>
</evidence>
<dbReference type="InterPro" id="IPR050185">
    <property type="entry name" value="Ub_carboxyl-term_hydrolase"/>
</dbReference>
<comment type="similarity">
    <text evidence="2 14">Belongs to the peptidase C19 family.</text>
</comment>
<dbReference type="FunFam" id="3.30.40.10:FF:000026">
    <property type="entry name" value="Ubiquitin carboxyl-terminal hydrolase"/>
    <property type="match status" value="1"/>
</dbReference>
<gene>
    <name evidence="18" type="ORF">g.32623</name>
</gene>
<dbReference type="CDD" id="cd14386">
    <property type="entry name" value="UBA2_UBP5"/>
    <property type="match status" value="1"/>
</dbReference>
<organism evidence="18">
    <name type="scientific">Clastoptera arizonana</name>
    <name type="common">Arizona spittle bug</name>
    <dbReference type="NCBI Taxonomy" id="38151"/>
    <lineage>
        <taxon>Eukaryota</taxon>
        <taxon>Metazoa</taxon>
        <taxon>Ecdysozoa</taxon>
        <taxon>Arthropoda</taxon>
        <taxon>Hexapoda</taxon>
        <taxon>Insecta</taxon>
        <taxon>Pterygota</taxon>
        <taxon>Neoptera</taxon>
        <taxon>Paraneoptera</taxon>
        <taxon>Hemiptera</taxon>
        <taxon>Auchenorrhyncha</taxon>
        <taxon>Cercopoidea</taxon>
        <taxon>Clastopteridae</taxon>
        <taxon>Clastoptera</taxon>
    </lineage>
</organism>
<evidence type="ECO:0000256" key="2">
    <source>
        <dbReference type="ARBA" id="ARBA00009085"/>
    </source>
</evidence>
<feature type="domain" description="UBP-type" evidence="17">
    <location>
        <begin position="127"/>
        <end position="236"/>
    </location>
</feature>
<dbReference type="AlphaFoldDB" id="A0A1B6DV28"/>
<dbReference type="CDD" id="cd02658">
    <property type="entry name" value="Peptidase_C19B"/>
    <property type="match status" value="1"/>
</dbReference>
<feature type="binding site" evidence="12">
    <location>
        <position position="154"/>
    </location>
    <ligand>
        <name>Zn(2+)</name>
        <dbReference type="ChEBI" id="CHEBI:29105"/>
    </ligand>
</feature>
<evidence type="ECO:0000256" key="7">
    <source>
        <dbReference type="ARBA" id="ARBA00022786"/>
    </source>
</evidence>